<dbReference type="Gene3D" id="1.25.40.180">
    <property type="match status" value="2"/>
</dbReference>
<feature type="region of interest" description="Disordered" evidence="1">
    <location>
        <begin position="110"/>
        <end position="227"/>
    </location>
</feature>
<protein>
    <recommendedName>
        <fullName evidence="3">MIF4G domain-containing protein</fullName>
    </recommendedName>
</protein>
<sequence length="575" mass="64746">MDLEEEYSEINTKIKIRGFGNVRFVGELYNEGLLSLNIIKICCQQLVYSDSENELESLCKLIPTIGKRMQTGPQVPGRANQAQFAQAEQDKKKGAERNWEQRAYVMKGPAKIRDLHDQDRRKAEEDTRRAEREYNMAQFRRSQANDDRRRRLNQGNWEKQSHVTKSKFDTSKLASTASSSMDNRLSGSGPITLGLRRRGGGGFKNTSMDKGSNDNSSSSSGRNTPIAVPRNPFDFLDFYAENPEKLPQLGGKRSSRDLGGSKGSLDEHSNLRGGGKPSFKNSTHDGRYVKKSLTPEEVNILRQEIEKKAGTLYSDLEEAQGNIKMIVDVGKNNVDLFETVEAQIIVLDVILEKVLEKSVQEREAVAKLLMVIADEAKFMDWEACVTPFVKKAVDEDRFTDCPKFWQYLSIYLSPAVHAKSIKGITEPAKELCAWTNAIVTLIEEIDYTLRSKKKIHDLYNAAEIDLAAIIAADGGSETPEERLRKRGLDFLLKPLVIVSWDKVESQLLGSLEDHTFGEAEIEDFTKEFDIIERLVPEGPDGRGHPNFVKMLVNAVMSFSVDSDTDQMIVRIHEAD</sequence>
<name>E4YSK7_OIKDI</name>
<evidence type="ECO:0000313" key="2">
    <source>
        <dbReference type="EMBL" id="CBY38446.1"/>
    </source>
</evidence>
<feature type="compositionally biased region" description="Low complexity" evidence="1">
    <location>
        <begin position="208"/>
        <end position="221"/>
    </location>
</feature>
<proteinExistence type="predicted"/>
<feature type="compositionally biased region" description="Basic and acidic residues" evidence="1">
    <location>
        <begin position="111"/>
        <end position="134"/>
    </location>
</feature>
<dbReference type="EMBL" id="FN655222">
    <property type="protein sequence ID" value="CBY38446.1"/>
    <property type="molecule type" value="Genomic_DNA"/>
</dbReference>
<feature type="region of interest" description="Disordered" evidence="1">
    <location>
        <begin position="244"/>
        <end position="286"/>
    </location>
</feature>
<gene>
    <name evidence="2" type="ORF">GSOID_T00032390001</name>
</gene>
<organism evidence="2">
    <name type="scientific">Oikopleura dioica</name>
    <name type="common">Tunicate</name>
    <dbReference type="NCBI Taxonomy" id="34765"/>
    <lineage>
        <taxon>Eukaryota</taxon>
        <taxon>Metazoa</taxon>
        <taxon>Chordata</taxon>
        <taxon>Tunicata</taxon>
        <taxon>Appendicularia</taxon>
        <taxon>Copelata</taxon>
        <taxon>Oikopleuridae</taxon>
        <taxon>Oikopleura</taxon>
    </lineage>
</organism>
<dbReference type="InterPro" id="IPR016024">
    <property type="entry name" value="ARM-type_fold"/>
</dbReference>
<dbReference type="AlphaFoldDB" id="E4YSK7"/>
<dbReference type="Proteomes" id="UP000011014">
    <property type="component" value="Unassembled WGS sequence"/>
</dbReference>
<accession>E4YSK7</accession>
<dbReference type="PANTHER" id="PTHR23253">
    <property type="entry name" value="EUKARYOTIC TRANSLATION INITIATION FACTOR 4 GAMMA"/>
    <property type="match status" value="1"/>
</dbReference>
<dbReference type="SUPFAM" id="SSF48371">
    <property type="entry name" value="ARM repeat"/>
    <property type="match status" value="1"/>
</dbReference>
<feature type="compositionally biased region" description="Polar residues" evidence="1">
    <location>
        <begin position="172"/>
        <end position="186"/>
    </location>
</feature>
<reference evidence="2" key="1">
    <citation type="journal article" date="2010" name="Science">
        <title>Plasticity of animal genome architecture unmasked by rapid evolution of a pelagic tunicate.</title>
        <authorList>
            <person name="Denoeud F."/>
            <person name="Henriet S."/>
            <person name="Mungpakdee S."/>
            <person name="Aury J.M."/>
            <person name="Da Silva C."/>
            <person name="Brinkmann H."/>
            <person name="Mikhaleva J."/>
            <person name="Olsen L.C."/>
            <person name="Jubin C."/>
            <person name="Canestro C."/>
            <person name="Bouquet J.M."/>
            <person name="Danks G."/>
            <person name="Poulain J."/>
            <person name="Campsteijn C."/>
            <person name="Adamski M."/>
            <person name="Cross I."/>
            <person name="Yadetie F."/>
            <person name="Muffato M."/>
            <person name="Louis A."/>
            <person name="Butcher S."/>
            <person name="Tsagkogeorga G."/>
            <person name="Konrad A."/>
            <person name="Singh S."/>
            <person name="Jensen M.F."/>
            <person name="Cong E.H."/>
            <person name="Eikeseth-Otteraa H."/>
            <person name="Noel B."/>
            <person name="Anthouard V."/>
            <person name="Porcel B.M."/>
            <person name="Kachouri-Lafond R."/>
            <person name="Nishino A."/>
            <person name="Ugolini M."/>
            <person name="Chourrout P."/>
            <person name="Nishida H."/>
            <person name="Aasland R."/>
            <person name="Huzurbazar S."/>
            <person name="Westhof E."/>
            <person name="Delsuc F."/>
            <person name="Lehrach H."/>
            <person name="Reinhardt R."/>
            <person name="Weissenbach J."/>
            <person name="Roy S.W."/>
            <person name="Artiguenave F."/>
            <person name="Postlethwait J.H."/>
            <person name="Manak J.R."/>
            <person name="Thompson E.M."/>
            <person name="Jaillon O."/>
            <person name="Du Pasquier L."/>
            <person name="Boudinot P."/>
            <person name="Liberles D.A."/>
            <person name="Volff J.N."/>
            <person name="Philippe H."/>
            <person name="Lenhard B."/>
            <person name="Roest Crollius H."/>
            <person name="Wincker P."/>
            <person name="Chourrout D."/>
        </authorList>
    </citation>
    <scope>NUCLEOTIDE SEQUENCE [LARGE SCALE GENOMIC DNA]</scope>
</reference>
<evidence type="ECO:0000256" key="1">
    <source>
        <dbReference type="SAM" id="MobiDB-lite"/>
    </source>
</evidence>
<feature type="non-terminal residue" evidence="2">
    <location>
        <position position="575"/>
    </location>
</feature>
<evidence type="ECO:0008006" key="3">
    <source>
        <dbReference type="Google" id="ProtNLM"/>
    </source>
</evidence>